<reference evidence="1" key="1">
    <citation type="submission" date="2013-11" db="EMBL/GenBank/DDBJ databases">
        <title>Microbial diversity, functional groups and degradation webs in Northern and Southern Mediterranean and Red Sea marine crude oil polluted sites.</title>
        <authorList>
            <person name="Daffonchio D."/>
            <person name="Mapelli F."/>
            <person name="Ferrer M."/>
            <person name="Richter M."/>
            <person name="Cherif A."/>
            <person name="Malkawi H.I."/>
            <person name="Yakimov M.M."/>
            <person name="Abdel-Fattah Y.R."/>
            <person name="Blaghen M."/>
            <person name="Golyshin P.N."/>
            <person name="Kalogerakis N."/>
            <person name="Boon N."/>
            <person name="Magagnini M."/>
            <person name="Fava F."/>
        </authorList>
    </citation>
    <scope>NUCLEOTIDE SEQUENCE</scope>
</reference>
<dbReference type="SUPFAM" id="SSF50692">
    <property type="entry name" value="ADC-like"/>
    <property type="match status" value="1"/>
</dbReference>
<dbReference type="EMBL" id="AYSL01001606">
    <property type="protein sequence ID" value="KTF05730.1"/>
    <property type="molecule type" value="Genomic_DNA"/>
</dbReference>
<name>A0A1B6NQM0_9ZZZZ</name>
<sequence>IAQAHAGVSVNDLTDDTLIDRLSGNAAVNGVPVQLEALDIDVNSLSTAKETVAESAVA</sequence>
<evidence type="ECO:0000313" key="1">
    <source>
        <dbReference type="EMBL" id="KTF05730.1"/>
    </source>
</evidence>
<gene>
    <name evidence="1" type="ORF">MGSAQ_002774</name>
</gene>
<dbReference type="AlphaFoldDB" id="A0A1B6NQM0"/>
<dbReference type="InterPro" id="IPR009010">
    <property type="entry name" value="Asp_de-COase-like_dom_sf"/>
</dbReference>
<accession>A0A1B6NQM0</accession>
<protein>
    <submittedName>
        <fullName evidence="1">Uncharacterized protein</fullName>
    </submittedName>
</protein>
<organism evidence="1">
    <name type="scientific">marine sediment metagenome</name>
    <dbReference type="NCBI Taxonomy" id="412755"/>
    <lineage>
        <taxon>unclassified sequences</taxon>
        <taxon>metagenomes</taxon>
        <taxon>ecological metagenomes</taxon>
    </lineage>
</organism>
<proteinExistence type="predicted"/>
<feature type="non-terminal residue" evidence="1">
    <location>
        <position position="1"/>
    </location>
</feature>
<comment type="caution">
    <text evidence="1">The sequence shown here is derived from an EMBL/GenBank/DDBJ whole genome shotgun (WGS) entry which is preliminary data.</text>
</comment>